<feature type="transmembrane region" description="Helical" evidence="1">
    <location>
        <begin position="35"/>
        <end position="55"/>
    </location>
</feature>
<dbReference type="InterPro" id="IPR001254">
    <property type="entry name" value="Trypsin_dom"/>
</dbReference>
<dbReference type="EMBL" id="CAXKWB010008520">
    <property type="protein sequence ID" value="CAL4091340.1"/>
    <property type="molecule type" value="Genomic_DNA"/>
</dbReference>
<name>A0AAV2QRC9_MEGNR</name>
<keyword evidence="1" id="KW-0812">Transmembrane</keyword>
<evidence type="ECO:0000259" key="2">
    <source>
        <dbReference type="PROSITE" id="PS50240"/>
    </source>
</evidence>
<gene>
    <name evidence="3" type="ORF">MNOR_LOCUS14314</name>
</gene>
<dbReference type="PROSITE" id="PS50240">
    <property type="entry name" value="TRYPSIN_DOM"/>
    <property type="match status" value="1"/>
</dbReference>
<evidence type="ECO:0000313" key="3">
    <source>
        <dbReference type="EMBL" id="CAL4091340.1"/>
    </source>
</evidence>
<protein>
    <recommendedName>
        <fullName evidence="2">Peptidase S1 domain-containing protein</fullName>
    </recommendedName>
</protein>
<dbReference type="InterPro" id="IPR043504">
    <property type="entry name" value="Peptidase_S1_PA_chymotrypsin"/>
</dbReference>
<dbReference type="Gene3D" id="2.40.10.10">
    <property type="entry name" value="Trypsin-like serine proteases"/>
    <property type="match status" value="1"/>
</dbReference>
<dbReference type="InterPro" id="IPR009003">
    <property type="entry name" value="Peptidase_S1_PA"/>
</dbReference>
<dbReference type="PANTHER" id="PTHR24258">
    <property type="entry name" value="SERINE PROTEASE-RELATED"/>
    <property type="match status" value="1"/>
</dbReference>
<feature type="transmembrane region" description="Helical" evidence="1">
    <location>
        <begin position="75"/>
        <end position="92"/>
    </location>
</feature>
<dbReference type="GO" id="GO:0004252">
    <property type="term" value="F:serine-type endopeptidase activity"/>
    <property type="evidence" value="ECO:0007669"/>
    <property type="project" value="InterPro"/>
</dbReference>
<keyword evidence="1" id="KW-1133">Transmembrane helix</keyword>
<evidence type="ECO:0000256" key="1">
    <source>
        <dbReference type="SAM" id="Phobius"/>
    </source>
</evidence>
<dbReference type="Pfam" id="PF00089">
    <property type="entry name" value="Trypsin"/>
    <property type="match status" value="1"/>
</dbReference>
<feature type="domain" description="Peptidase S1" evidence="2">
    <location>
        <begin position="1"/>
        <end position="115"/>
    </location>
</feature>
<organism evidence="3 4">
    <name type="scientific">Meganyctiphanes norvegica</name>
    <name type="common">Northern krill</name>
    <name type="synonym">Thysanopoda norvegica</name>
    <dbReference type="NCBI Taxonomy" id="48144"/>
    <lineage>
        <taxon>Eukaryota</taxon>
        <taxon>Metazoa</taxon>
        <taxon>Ecdysozoa</taxon>
        <taxon>Arthropoda</taxon>
        <taxon>Crustacea</taxon>
        <taxon>Multicrustacea</taxon>
        <taxon>Malacostraca</taxon>
        <taxon>Eumalacostraca</taxon>
        <taxon>Eucarida</taxon>
        <taxon>Euphausiacea</taxon>
        <taxon>Euphausiidae</taxon>
        <taxon>Meganyctiphanes</taxon>
    </lineage>
</organism>
<dbReference type="AlphaFoldDB" id="A0AAV2QRC9"/>
<dbReference type="PANTHER" id="PTHR24258:SF116">
    <property type="entry name" value="FI16631P1-RELATED"/>
    <property type="match status" value="1"/>
</dbReference>
<reference evidence="3 4" key="1">
    <citation type="submission" date="2024-05" db="EMBL/GenBank/DDBJ databases">
        <authorList>
            <person name="Wallberg A."/>
        </authorList>
    </citation>
    <scope>NUCLEOTIDE SEQUENCE [LARGE SCALE GENOMIC DNA]</scope>
</reference>
<feature type="non-terminal residue" evidence="3">
    <location>
        <position position="124"/>
    </location>
</feature>
<dbReference type="GO" id="GO:0006508">
    <property type="term" value="P:proteolysis"/>
    <property type="evidence" value="ECO:0007669"/>
    <property type="project" value="InterPro"/>
</dbReference>
<keyword evidence="1" id="KW-0472">Membrane</keyword>
<sequence length="124" mass="13489">MSAQWQYEGVSAIVTGWGYHICRTYLRLKFRVDKATKTLICGSCYILSFMIFASNPRRNSCEIGGFSGGPLVTNVGGYFILIGVVSWGYGCGDARYPGVYSRVTSEIDWITSTSSSGNTCAPPS</sequence>
<comment type="caution">
    <text evidence="3">The sequence shown here is derived from an EMBL/GenBank/DDBJ whole genome shotgun (WGS) entry which is preliminary data.</text>
</comment>
<dbReference type="SUPFAM" id="SSF50494">
    <property type="entry name" value="Trypsin-like serine proteases"/>
    <property type="match status" value="1"/>
</dbReference>
<evidence type="ECO:0000313" key="4">
    <source>
        <dbReference type="Proteomes" id="UP001497623"/>
    </source>
</evidence>
<dbReference type="Proteomes" id="UP001497623">
    <property type="component" value="Unassembled WGS sequence"/>
</dbReference>
<proteinExistence type="predicted"/>
<accession>A0AAV2QRC9</accession>
<keyword evidence="4" id="KW-1185">Reference proteome</keyword>